<reference evidence="2 3" key="1">
    <citation type="submission" date="2021-09" db="EMBL/GenBank/DDBJ databases">
        <title>Genomic insights and catalytic innovation underlie evolution of tropane alkaloids biosynthesis.</title>
        <authorList>
            <person name="Wang Y.-J."/>
            <person name="Tian T."/>
            <person name="Huang J.-P."/>
            <person name="Huang S.-X."/>
        </authorList>
    </citation>
    <scope>NUCLEOTIDE SEQUENCE [LARGE SCALE GENOMIC DNA]</scope>
    <source>
        <strain evidence="2">KIB-2018</strain>
        <tissue evidence="2">Leaf</tissue>
    </source>
</reference>
<keyword evidence="3" id="KW-1185">Reference proteome</keyword>
<protein>
    <submittedName>
        <fullName evidence="2">Uncharacterized protein</fullName>
    </submittedName>
</protein>
<dbReference type="PANTHER" id="PTHR37223">
    <property type="entry name" value="OS08G0528601 PROTEIN"/>
    <property type="match status" value="1"/>
</dbReference>
<comment type="caution">
    <text evidence="2">The sequence shown here is derived from an EMBL/GenBank/DDBJ whole genome shotgun (WGS) entry which is preliminary data.</text>
</comment>
<evidence type="ECO:0000313" key="2">
    <source>
        <dbReference type="EMBL" id="KAJ8900510.1"/>
    </source>
</evidence>
<feature type="transmembrane region" description="Helical" evidence="1">
    <location>
        <begin position="21"/>
        <end position="46"/>
    </location>
</feature>
<sequence length="71" mass="8816">MNRPARMRRRDDSVLTRMIRTVFTFLLNSEFEILFLLFFFIAFFLFKELTSRPEYNQILVKKPDGMDWWPY</sequence>
<dbReference type="EMBL" id="JAIWQS010000008">
    <property type="protein sequence ID" value="KAJ8900510.1"/>
    <property type="molecule type" value="Genomic_DNA"/>
</dbReference>
<name>A0AAV8UDD1_9ROSI</name>
<dbReference type="AlphaFoldDB" id="A0AAV8UDD1"/>
<keyword evidence="1" id="KW-1133">Transmembrane helix</keyword>
<evidence type="ECO:0000256" key="1">
    <source>
        <dbReference type="SAM" id="Phobius"/>
    </source>
</evidence>
<proteinExistence type="predicted"/>
<organism evidence="2 3">
    <name type="scientific">Erythroxylum novogranatense</name>
    <dbReference type="NCBI Taxonomy" id="1862640"/>
    <lineage>
        <taxon>Eukaryota</taxon>
        <taxon>Viridiplantae</taxon>
        <taxon>Streptophyta</taxon>
        <taxon>Embryophyta</taxon>
        <taxon>Tracheophyta</taxon>
        <taxon>Spermatophyta</taxon>
        <taxon>Magnoliopsida</taxon>
        <taxon>eudicotyledons</taxon>
        <taxon>Gunneridae</taxon>
        <taxon>Pentapetalae</taxon>
        <taxon>rosids</taxon>
        <taxon>fabids</taxon>
        <taxon>Malpighiales</taxon>
        <taxon>Erythroxylaceae</taxon>
        <taxon>Erythroxylum</taxon>
    </lineage>
</organism>
<dbReference type="Proteomes" id="UP001159364">
    <property type="component" value="Linkage Group LG08"/>
</dbReference>
<dbReference type="PANTHER" id="PTHR37223:SF1">
    <property type="entry name" value="OS08G0528601 PROTEIN"/>
    <property type="match status" value="1"/>
</dbReference>
<keyword evidence="1" id="KW-0472">Membrane</keyword>
<keyword evidence="1" id="KW-0812">Transmembrane</keyword>
<evidence type="ECO:0000313" key="3">
    <source>
        <dbReference type="Proteomes" id="UP001159364"/>
    </source>
</evidence>
<accession>A0AAV8UDD1</accession>
<gene>
    <name evidence="2" type="ORF">K2173_025287</name>
</gene>
<dbReference type="GO" id="GO:0006979">
    <property type="term" value="P:response to oxidative stress"/>
    <property type="evidence" value="ECO:0007669"/>
    <property type="project" value="TreeGrafter"/>
</dbReference>